<dbReference type="PANTHER" id="PTHR23508:SF10">
    <property type="entry name" value="CARBOXYLIC ACID TRANSPORTER PROTEIN HOMOLOG"/>
    <property type="match status" value="1"/>
</dbReference>
<evidence type="ECO:0000259" key="7">
    <source>
        <dbReference type="PROSITE" id="PS50850"/>
    </source>
</evidence>
<feature type="compositionally biased region" description="Polar residues" evidence="5">
    <location>
        <begin position="196"/>
        <end position="205"/>
    </location>
</feature>
<feature type="transmembrane region" description="Helical" evidence="6">
    <location>
        <begin position="54"/>
        <end position="76"/>
    </location>
</feature>
<protein>
    <recommendedName>
        <fullName evidence="7">Major facilitator superfamily (MFS) profile domain-containing protein</fullName>
    </recommendedName>
</protein>
<organism evidence="8">
    <name type="scientific">Streptomyces haneummycinicus</name>
    <dbReference type="NCBI Taxonomy" id="3074435"/>
    <lineage>
        <taxon>Bacteria</taxon>
        <taxon>Bacillati</taxon>
        <taxon>Actinomycetota</taxon>
        <taxon>Actinomycetes</taxon>
        <taxon>Kitasatosporales</taxon>
        <taxon>Streptomycetaceae</taxon>
        <taxon>Streptomyces</taxon>
    </lineage>
</organism>
<dbReference type="SUPFAM" id="SSF103473">
    <property type="entry name" value="MFS general substrate transporter"/>
    <property type="match status" value="1"/>
</dbReference>
<feature type="compositionally biased region" description="Low complexity" evidence="5">
    <location>
        <begin position="245"/>
        <end position="257"/>
    </location>
</feature>
<name>A0AAT9HM37_9ACTN</name>
<accession>A0AAT9HM37</accession>
<dbReference type="PROSITE" id="PS00217">
    <property type="entry name" value="SUGAR_TRANSPORT_2"/>
    <property type="match status" value="1"/>
</dbReference>
<feature type="region of interest" description="Disordered" evidence="5">
    <location>
        <begin position="195"/>
        <end position="233"/>
    </location>
</feature>
<evidence type="ECO:0000313" key="8">
    <source>
        <dbReference type="EMBL" id="BFO18477.1"/>
    </source>
</evidence>
<evidence type="ECO:0000256" key="1">
    <source>
        <dbReference type="ARBA" id="ARBA00004651"/>
    </source>
</evidence>
<evidence type="ECO:0000256" key="6">
    <source>
        <dbReference type="SAM" id="Phobius"/>
    </source>
</evidence>
<dbReference type="PROSITE" id="PS00216">
    <property type="entry name" value="SUGAR_TRANSPORT_1"/>
    <property type="match status" value="1"/>
</dbReference>
<comment type="subcellular location">
    <subcellularLocation>
        <location evidence="1">Cell membrane</location>
        <topology evidence="1">Multi-pass membrane protein</topology>
    </subcellularLocation>
</comment>
<evidence type="ECO:0000256" key="2">
    <source>
        <dbReference type="ARBA" id="ARBA00022692"/>
    </source>
</evidence>
<dbReference type="Pfam" id="PF07690">
    <property type="entry name" value="MFS_1"/>
    <property type="match status" value="1"/>
</dbReference>
<dbReference type="InterPro" id="IPR020846">
    <property type="entry name" value="MFS_dom"/>
</dbReference>
<reference evidence="8" key="2">
    <citation type="submission" date="2024-07" db="EMBL/GenBank/DDBJ databases">
        <title>Streptomyces haneummycinica sp. nov., a new antibiotic-producing actinobacterium isolated from marine sediment.</title>
        <authorList>
            <person name="Uemura M."/>
            <person name="Hamada M."/>
            <person name="Hirano S."/>
            <person name="Kobayashi K."/>
            <person name="Ohshiro T."/>
            <person name="Kobayashi T."/>
            <person name="Terahara T."/>
        </authorList>
    </citation>
    <scope>NUCLEOTIDE SEQUENCE</scope>
    <source>
        <strain evidence="8">KM77-8</strain>
    </source>
</reference>
<feature type="region of interest" description="Disordered" evidence="5">
    <location>
        <begin position="245"/>
        <end position="294"/>
    </location>
</feature>
<dbReference type="GO" id="GO:0046943">
    <property type="term" value="F:carboxylic acid transmembrane transporter activity"/>
    <property type="evidence" value="ECO:0007669"/>
    <property type="project" value="TreeGrafter"/>
</dbReference>
<feature type="transmembrane region" description="Helical" evidence="6">
    <location>
        <begin position="83"/>
        <end position="104"/>
    </location>
</feature>
<dbReference type="EMBL" id="AP035768">
    <property type="protein sequence ID" value="BFO18477.1"/>
    <property type="molecule type" value="Genomic_DNA"/>
</dbReference>
<proteinExistence type="predicted"/>
<feature type="transmembrane region" description="Helical" evidence="6">
    <location>
        <begin position="110"/>
        <end position="129"/>
    </location>
</feature>
<evidence type="ECO:0000256" key="5">
    <source>
        <dbReference type="SAM" id="MobiDB-lite"/>
    </source>
</evidence>
<keyword evidence="2 6" id="KW-0812">Transmembrane</keyword>
<dbReference type="InterPro" id="IPR036259">
    <property type="entry name" value="MFS_trans_sf"/>
</dbReference>
<feature type="compositionally biased region" description="Low complexity" evidence="5">
    <location>
        <begin position="273"/>
        <end position="294"/>
    </location>
</feature>
<feature type="transmembrane region" description="Helical" evidence="6">
    <location>
        <begin position="12"/>
        <end position="34"/>
    </location>
</feature>
<dbReference type="Gene3D" id="1.20.1250.20">
    <property type="entry name" value="MFS general substrate transporter like domains"/>
    <property type="match status" value="1"/>
</dbReference>
<dbReference type="InterPro" id="IPR011701">
    <property type="entry name" value="MFS"/>
</dbReference>
<keyword evidence="3 6" id="KW-1133">Transmembrane helix</keyword>
<gene>
    <name evidence="8" type="ORF">SHKM778_48650</name>
</gene>
<dbReference type="GO" id="GO:0005886">
    <property type="term" value="C:plasma membrane"/>
    <property type="evidence" value="ECO:0007669"/>
    <property type="project" value="UniProtKB-SubCell"/>
</dbReference>
<feature type="domain" description="Major facilitator superfamily (MFS) profile" evidence="7">
    <location>
        <begin position="16"/>
        <end position="294"/>
    </location>
</feature>
<dbReference type="InterPro" id="IPR005829">
    <property type="entry name" value="Sugar_transporter_CS"/>
</dbReference>
<sequence>MTQTTLLAPHRAAFLVTFLCWVIVVFDGYDLIVYGTVLPELLKEPGWQLNKSTAGLLGSLAFLGMLIGAVFAGVLADRLGRRRVILVSTAWFSVFTALCAFAPGPEVFGLLRFLAGLGLGGLVPSANALATEFVAPRHRAVVSTLMMSGVPIGGVLAAVIGIGVLPRFGWPAMFLIAVLAVVVVMPLCLKLLPESPSGSAPTESTRGPPRSRHGLVCPRATARPRRRPGSCARCFGRRTRPRPPCTRWRPWRRSSPGTAWPPGCPSSCGTVVSTSDRPWSSCSRSASARSWAHS</sequence>
<dbReference type="AlphaFoldDB" id="A0AAT9HM37"/>
<dbReference type="PROSITE" id="PS50850">
    <property type="entry name" value="MFS"/>
    <property type="match status" value="1"/>
</dbReference>
<reference evidence="8" key="1">
    <citation type="submission" date="2024-06" db="EMBL/GenBank/DDBJ databases">
        <authorList>
            <consortium name="consrtm"/>
            <person name="Uemura M."/>
            <person name="Terahara T."/>
        </authorList>
    </citation>
    <scope>NUCLEOTIDE SEQUENCE</scope>
    <source>
        <strain evidence="8">KM77-8</strain>
    </source>
</reference>
<keyword evidence="4 6" id="KW-0472">Membrane</keyword>
<evidence type="ECO:0000256" key="4">
    <source>
        <dbReference type="ARBA" id="ARBA00023136"/>
    </source>
</evidence>
<feature type="transmembrane region" description="Helical" evidence="6">
    <location>
        <begin position="141"/>
        <end position="162"/>
    </location>
</feature>
<evidence type="ECO:0000256" key="3">
    <source>
        <dbReference type="ARBA" id="ARBA00022989"/>
    </source>
</evidence>
<feature type="transmembrane region" description="Helical" evidence="6">
    <location>
        <begin position="168"/>
        <end position="189"/>
    </location>
</feature>
<dbReference type="PANTHER" id="PTHR23508">
    <property type="entry name" value="CARBOXYLIC ACID TRANSPORTER PROTEIN HOMOLOG"/>
    <property type="match status" value="1"/>
</dbReference>